<dbReference type="AlphaFoldDB" id="A0A979FUA4"/>
<dbReference type="InterPro" id="IPR036116">
    <property type="entry name" value="FN3_sf"/>
</dbReference>
<dbReference type="PANTHER" id="PTHR46957:SF3">
    <property type="entry name" value="CYTOKINE RECEPTOR"/>
    <property type="match status" value="1"/>
</dbReference>
<dbReference type="Pfam" id="PF00102">
    <property type="entry name" value="Y_phosphatase"/>
    <property type="match status" value="1"/>
</dbReference>
<reference evidence="6" key="1">
    <citation type="submission" date="2025-08" db="UniProtKB">
        <authorList>
            <consortium name="RefSeq"/>
        </authorList>
    </citation>
    <scope>IDENTIFICATION</scope>
    <source>
        <tissue evidence="6">Whole organism</tissue>
    </source>
</reference>
<feature type="domain" description="Fibronectin type-III" evidence="4">
    <location>
        <begin position="135"/>
        <end position="232"/>
    </location>
</feature>
<keyword evidence="5" id="KW-1185">Reference proteome</keyword>
<dbReference type="Gene3D" id="2.60.40.10">
    <property type="entry name" value="Immunoglobulins"/>
    <property type="match status" value="2"/>
</dbReference>
<dbReference type="GO" id="GO:0004725">
    <property type="term" value="F:protein tyrosine phosphatase activity"/>
    <property type="evidence" value="ECO:0007669"/>
    <property type="project" value="InterPro"/>
</dbReference>
<gene>
    <name evidence="6" type="primary">LOC125179082</name>
</gene>
<dbReference type="GeneID" id="125179082"/>
<dbReference type="PANTHER" id="PTHR46957">
    <property type="entry name" value="CYTOKINE RECEPTOR"/>
    <property type="match status" value="1"/>
</dbReference>
<dbReference type="SUPFAM" id="SSF52799">
    <property type="entry name" value="(Phosphotyrosine protein) phosphatases II"/>
    <property type="match status" value="1"/>
</dbReference>
<proteinExistence type="predicted"/>
<dbReference type="PROSITE" id="PS50853">
    <property type="entry name" value="FN3"/>
    <property type="match status" value="2"/>
</dbReference>
<dbReference type="PROSITE" id="PS50055">
    <property type="entry name" value="TYR_PHOSPHATASE_PTP"/>
    <property type="match status" value="1"/>
</dbReference>
<dbReference type="CDD" id="cd00063">
    <property type="entry name" value="FN3"/>
    <property type="match status" value="1"/>
</dbReference>
<evidence type="ECO:0000256" key="1">
    <source>
        <dbReference type="ARBA" id="ARBA00022912"/>
    </source>
</evidence>
<evidence type="ECO:0000259" key="4">
    <source>
        <dbReference type="PROSITE" id="PS50853"/>
    </source>
</evidence>
<keyword evidence="2" id="KW-1133">Transmembrane helix</keyword>
<dbReference type="SUPFAM" id="SSF49265">
    <property type="entry name" value="Fibronectin type III"/>
    <property type="match status" value="2"/>
</dbReference>
<evidence type="ECO:0000256" key="2">
    <source>
        <dbReference type="SAM" id="Phobius"/>
    </source>
</evidence>
<keyword evidence="2" id="KW-0812">Transmembrane</keyword>
<dbReference type="Gene3D" id="3.90.190.10">
    <property type="entry name" value="Protein tyrosine phosphatase superfamily"/>
    <property type="match status" value="1"/>
</dbReference>
<evidence type="ECO:0000259" key="3">
    <source>
        <dbReference type="PROSITE" id="PS50055"/>
    </source>
</evidence>
<dbReference type="Pfam" id="PF00041">
    <property type="entry name" value="fn3"/>
    <property type="match status" value="2"/>
</dbReference>
<evidence type="ECO:0000313" key="5">
    <source>
        <dbReference type="Proteomes" id="UP000694843"/>
    </source>
</evidence>
<evidence type="ECO:0000313" key="6">
    <source>
        <dbReference type="RefSeq" id="XP_047740188.1"/>
    </source>
</evidence>
<keyword evidence="1" id="KW-0378">Hydrolase</keyword>
<dbReference type="InterPro" id="IPR000242">
    <property type="entry name" value="PTP_cat"/>
</dbReference>
<keyword evidence="2" id="KW-0472">Membrane</keyword>
<dbReference type="KEGG" id="hazt:125179082"/>
<dbReference type="InterPro" id="IPR029021">
    <property type="entry name" value="Prot-tyrosine_phosphatase-like"/>
</dbReference>
<sequence>MSIHSTEFKFNFVPGWRYAVRVLVDTSRGSADTDYNLDIRQTEVQIACLTEATYGKLNLFEEDVTMNRITVGGVNSATCKGPSINFSVKEAVTQTPVMQQGSHGHQLWADGLTPNTTYVFSVNSASLIVTTLPRPPTAPQLSLRPSATTADVTWTSQRAERFNVSWVRTRRGGCRDKQHENVRQFLSLYEPRVQLTQLEAYTEYEVCVLAFNRGGSSETCGALLTLPNSAPTLPVTELECLYNECSVHVGDGCSQYNGPNLTLVWTFSAAPACNTSARHSLRFEDKLYNFGTKSFDADNLNLLPGITYTLSVSVKNDYGEGQPVHTTYASPNDTVPGPVEELTSTATSTSVSLRWRRPCPPKAPILSYRVTADGVELIRQYYSKSKCLGNAAHFCRTFTGLKADQTYKFEVQSCRRSYYKDCSAAETISVRTQETVAAPEPPTMTLKRWPKGLSISFTSSWAITKQCFIETFHGVDLISNNTYDIINNWQHINVSMDDLLPSSVYDFSSWCCNHVGCSLRTNASEATEFEAPVVRDRLQVVSIYDTNATLRLPTVEAGDAQTNFTIMVHNISAGLEGVNFTAEFHKWRRANHMQINRRRRSSRPGCAENAPVFIAGHVAKGTSEFVLGSGESAPGTSNCPLIKGNAYGVAVMMSARLKHEEEFVLEKLDRPIIAGGSGGMAAGATVGIAIGVLVILALVIGLLVSSFQRRKKLRRLQVPVRPPVPDTLPLHLYDDFYDFRDGWVPADDLPVSMANIETFLNKSIGSLYMKHKFSSIPVNRDKPTRAAALAGNLKKNRYGNNLPYDDTRVHLLEIDDYAAYINPHSDYINASHITGAVPHRRYIAAQGTPKVCWCGLNNSSVGMQI</sequence>
<dbReference type="GO" id="GO:0016020">
    <property type="term" value="C:membrane"/>
    <property type="evidence" value="ECO:0007669"/>
    <property type="project" value="UniProtKB-SubCell"/>
</dbReference>
<dbReference type="InterPro" id="IPR003961">
    <property type="entry name" value="FN3_dom"/>
</dbReference>
<dbReference type="Proteomes" id="UP000694843">
    <property type="component" value="Unplaced"/>
</dbReference>
<organism evidence="5 6">
    <name type="scientific">Hyalella azteca</name>
    <name type="common">Amphipod</name>
    <dbReference type="NCBI Taxonomy" id="294128"/>
    <lineage>
        <taxon>Eukaryota</taxon>
        <taxon>Metazoa</taxon>
        <taxon>Ecdysozoa</taxon>
        <taxon>Arthropoda</taxon>
        <taxon>Crustacea</taxon>
        <taxon>Multicrustacea</taxon>
        <taxon>Malacostraca</taxon>
        <taxon>Eumalacostraca</taxon>
        <taxon>Peracarida</taxon>
        <taxon>Amphipoda</taxon>
        <taxon>Senticaudata</taxon>
        <taxon>Talitrida</taxon>
        <taxon>Talitroidea</taxon>
        <taxon>Hyalellidae</taxon>
        <taxon>Hyalella</taxon>
    </lineage>
</organism>
<dbReference type="InterPro" id="IPR013783">
    <property type="entry name" value="Ig-like_fold"/>
</dbReference>
<dbReference type="RefSeq" id="XP_047740188.1">
    <property type="nucleotide sequence ID" value="XM_047884232.1"/>
</dbReference>
<name>A0A979FUA4_HYAAZ</name>
<protein>
    <submittedName>
        <fullName evidence="6">Receptor-type tyrosine-protein phosphatase delta-like</fullName>
    </submittedName>
</protein>
<accession>A0A979FUA4</accession>
<feature type="domain" description="Tyrosine-protein phosphatase" evidence="3">
    <location>
        <begin position="769"/>
        <end position="849"/>
    </location>
</feature>
<keyword evidence="1" id="KW-0904">Protein phosphatase</keyword>
<dbReference type="InterPro" id="IPR050713">
    <property type="entry name" value="RTP_Phos/Ushers"/>
</dbReference>
<dbReference type="SMART" id="SM00060">
    <property type="entry name" value="FN3"/>
    <property type="match status" value="3"/>
</dbReference>
<feature type="domain" description="Fibronectin type-III" evidence="4">
    <location>
        <begin position="335"/>
        <end position="435"/>
    </location>
</feature>
<feature type="transmembrane region" description="Helical" evidence="2">
    <location>
        <begin position="680"/>
        <end position="705"/>
    </location>
</feature>